<accession>A0A484X660</accession>
<name>A0A484X660_9ENTR</name>
<sequence length="50" mass="6061">MSGACNFAYSRGMMRRIVSYLINNIREHFMLYILLWSLLALIDFIYVMFY</sequence>
<keyword evidence="1" id="KW-0812">Transmembrane</keyword>
<reference evidence="2 3" key="1">
    <citation type="submission" date="2019-03" db="EMBL/GenBank/DDBJ databases">
        <authorList>
            <consortium name="Pathogen Informatics"/>
        </authorList>
    </citation>
    <scope>NUCLEOTIDE SEQUENCE [LARGE SCALE GENOMIC DNA]</scope>
    <source>
        <strain evidence="2 3">NCTC12126</strain>
    </source>
</reference>
<proteinExistence type="predicted"/>
<organism evidence="2 3">
    <name type="scientific">Enterobacter cancerogenus</name>
    <dbReference type="NCBI Taxonomy" id="69218"/>
    <lineage>
        <taxon>Bacteria</taxon>
        <taxon>Pseudomonadati</taxon>
        <taxon>Pseudomonadota</taxon>
        <taxon>Gammaproteobacteria</taxon>
        <taxon>Enterobacterales</taxon>
        <taxon>Enterobacteriaceae</taxon>
        <taxon>Enterobacter</taxon>
        <taxon>Enterobacter cloacae complex</taxon>
    </lineage>
</organism>
<feature type="transmembrane region" description="Helical" evidence="1">
    <location>
        <begin position="29"/>
        <end position="49"/>
    </location>
</feature>
<dbReference type="EMBL" id="CAADIW010000008">
    <property type="protein sequence ID" value="VFS19690.1"/>
    <property type="molecule type" value="Genomic_DNA"/>
</dbReference>
<dbReference type="AlphaFoldDB" id="A0A484X660"/>
<dbReference type="Proteomes" id="UP000351155">
    <property type="component" value="Unassembled WGS sequence"/>
</dbReference>
<dbReference type="InterPro" id="IPR024494">
    <property type="entry name" value="DUF2770"/>
</dbReference>
<evidence type="ECO:0000256" key="1">
    <source>
        <dbReference type="SAM" id="Phobius"/>
    </source>
</evidence>
<evidence type="ECO:0000313" key="2">
    <source>
        <dbReference type="EMBL" id="VFS19690.1"/>
    </source>
</evidence>
<gene>
    <name evidence="2" type="primary">yceO</name>
    <name evidence="2" type="ORF">NCTC12126_01775</name>
</gene>
<protein>
    <submittedName>
        <fullName evidence="2">Protein of uncharacterized function (DUF2770)</fullName>
    </submittedName>
</protein>
<dbReference type="Pfam" id="PF10968">
    <property type="entry name" value="DUF2770"/>
    <property type="match status" value="1"/>
</dbReference>
<evidence type="ECO:0000313" key="3">
    <source>
        <dbReference type="Proteomes" id="UP000351155"/>
    </source>
</evidence>
<keyword evidence="1" id="KW-0472">Membrane</keyword>
<keyword evidence="1" id="KW-1133">Transmembrane helix</keyword>